<dbReference type="Gene3D" id="3.40.50.12370">
    <property type="match status" value="1"/>
</dbReference>
<dbReference type="PANTHER" id="PTHR43833:SF5">
    <property type="entry name" value="TRK SYSTEM POTASSIUM UPTAKE PROTEIN TRKA"/>
    <property type="match status" value="1"/>
</dbReference>
<keyword evidence="5" id="KW-0520">NAD</keyword>
<keyword evidence="2" id="KW-0813">Transport</keyword>
<feature type="domain" description="RCK C-terminal" evidence="8">
    <location>
        <begin position="133"/>
        <end position="213"/>
    </location>
</feature>
<keyword evidence="6" id="KW-0406">Ion transport</keyword>
<dbReference type="Proteomes" id="UP000739538">
    <property type="component" value="Unassembled WGS sequence"/>
</dbReference>
<reference evidence="9" key="2">
    <citation type="journal article" date="2021" name="Microbiome">
        <title>Successional dynamics and alternative stable states in a saline activated sludge microbial community over 9 years.</title>
        <authorList>
            <person name="Wang Y."/>
            <person name="Ye J."/>
            <person name="Ju F."/>
            <person name="Liu L."/>
            <person name="Boyd J.A."/>
            <person name="Deng Y."/>
            <person name="Parks D.H."/>
            <person name="Jiang X."/>
            <person name="Yin X."/>
            <person name="Woodcroft B.J."/>
            <person name="Tyson G.W."/>
            <person name="Hugenholtz P."/>
            <person name="Polz M.F."/>
            <person name="Zhang T."/>
        </authorList>
    </citation>
    <scope>NUCLEOTIDE SEQUENCE</scope>
    <source>
        <strain evidence="9">HKST-UBA02</strain>
    </source>
</reference>
<evidence type="ECO:0000256" key="4">
    <source>
        <dbReference type="ARBA" id="ARBA00022958"/>
    </source>
</evidence>
<dbReference type="Gene3D" id="3.30.70.1450">
    <property type="entry name" value="Regulator of K+ conductance, C-terminal domain"/>
    <property type="match status" value="1"/>
</dbReference>
<proteinExistence type="predicted"/>
<dbReference type="AlphaFoldDB" id="A0A956NBT0"/>
<evidence type="ECO:0000256" key="2">
    <source>
        <dbReference type="ARBA" id="ARBA00022448"/>
    </source>
</evidence>
<dbReference type="InterPro" id="IPR050721">
    <property type="entry name" value="Trk_Ktr_HKT_K-transport"/>
</dbReference>
<dbReference type="Pfam" id="PF02254">
    <property type="entry name" value="TrkA_N"/>
    <property type="match status" value="1"/>
</dbReference>
<dbReference type="InterPro" id="IPR036291">
    <property type="entry name" value="NAD(P)-bd_dom_sf"/>
</dbReference>
<keyword evidence="3" id="KW-0633">Potassium transport</keyword>
<dbReference type="Gene3D" id="3.40.50.720">
    <property type="entry name" value="NAD(P)-binding Rossmann-like Domain"/>
    <property type="match status" value="1"/>
</dbReference>
<evidence type="ECO:0000256" key="5">
    <source>
        <dbReference type="ARBA" id="ARBA00023027"/>
    </source>
</evidence>
<dbReference type="SUPFAM" id="SSF52402">
    <property type="entry name" value="Adenine nucleotide alpha hydrolases-like"/>
    <property type="match status" value="2"/>
</dbReference>
<dbReference type="GO" id="GO:0005886">
    <property type="term" value="C:plasma membrane"/>
    <property type="evidence" value="ECO:0007669"/>
    <property type="project" value="InterPro"/>
</dbReference>
<feature type="domain" description="RCK N-terminal" evidence="7">
    <location>
        <begin position="1"/>
        <end position="120"/>
    </location>
</feature>
<evidence type="ECO:0000256" key="6">
    <source>
        <dbReference type="ARBA" id="ARBA00023065"/>
    </source>
</evidence>
<gene>
    <name evidence="9" type="ORF">KDA27_06420</name>
</gene>
<name>A0A956NBT0_UNCEI</name>
<keyword evidence="4" id="KW-0630">Potassium</keyword>
<evidence type="ECO:0000259" key="7">
    <source>
        <dbReference type="PROSITE" id="PS51201"/>
    </source>
</evidence>
<accession>A0A956NBT0</accession>
<evidence type="ECO:0000313" key="9">
    <source>
        <dbReference type="EMBL" id="MCA9755416.1"/>
    </source>
</evidence>
<sequence>MKGIVVGAGGTTRELLRRLGPAWEITVIEQDRTRLDLARAIRPFRALPGDGSSRVVLQRAGLADADALVAATNDDEVNLEVCRLAREAGIPRVVAISADPERITDYRDLQVPSFSPDRLTARRLEEGLESRKVSSQSFARGRAEAIEFEVAESSAVRGRSLKELRARSWVVGAVLRGEQLLIPHGDTVFEAGDLVTVVGSGADFAEIVRTFTSGRARFPLDFGKGVALALENTDMEPTLKEAAAFVQSTRASSLVLVHKDPNATRDEDERQRIEKLVENARSIAGGTELEARPVSALPTNALVQTAADESVGVIVRPLRPTSSPIGFLKARRAIDLARKTETPVLVSRGTFPYQRVLVPARRTKAGRSAARTAIDIAVQVGAELTAIAAVEPAFLASPEAGHEARLAIGFVREEATVLGQHVKGRIRRGNPGRVLLGAIREGSDLVVLGIDLHPKNRFQLSIAAYLVAQSPSSILIVPSRE</sequence>
<dbReference type="CDD" id="cd00293">
    <property type="entry name" value="USP-like"/>
    <property type="match status" value="1"/>
</dbReference>
<evidence type="ECO:0000256" key="3">
    <source>
        <dbReference type="ARBA" id="ARBA00022538"/>
    </source>
</evidence>
<dbReference type="InterPro" id="IPR006016">
    <property type="entry name" value="UspA"/>
</dbReference>
<dbReference type="InterPro" id="IPR003148">
    <property type="entry name" value="RCK_N"/>
</dbReference>
<dbReference type="PANTHER" id="PTHR43833">
    <property type="entry name" value="POTASSIUM CHANNEL PROTEIN 2-RELATED-RELATED"/>
    <property type="match status" value="1"/>
</dbReference>
<dbReference type="Pfam" id="PF00582">
    <property type="entry name" value="Usp"/>
    <property type="match status" value="1"/>
</dbReference>
<dbReference type="PRINTS" id="PR00335">
    <property type="entry name" value="KUPTAKETRKA"/>
</dbReference>
<dbReference type="InterPro" id="IPR006036">
    <property type="entry name" value="K_uptake_TrkA"/>
</dbReference>
<protein>
    <recommendedName>
        <fullName evidence="1">Trk system potassium uptake protein TrkA</fullName>
    </recommendedName>
</protein>
<evidence type="ECO:0000256" key="1">
    <source>
        <dbReference type="ARBA" id="ARBA00017378"/>
    </source>
</evidence>
<evidence type="ECO:0000259" key="8">
    <source>
        <dbReference type="PROSITE" id="PS51202"/>
    </source>
</evidence>
<dbReference type="SUPFAM" id="SSF51735">
    <property type="entry name" value="NAD(P)-binding Rossmann-fold domains"/>
    <property type="match status" value="1"/>
</dbReference>
<dbReference type="InterPro" id="IPR036721">
    <property type="entry name" value="RCK_C_sf"/>
</dbReference>
<evidence type="ECO:0000313" key="10">
    <source>
        <dbReference type="Proteomes" id="UP000739538"/>
    </source>
</evidence>
<dbReference type="InterPro" id="IPR006037">
    <property type="entry name" value="RCK_C"/>
</dbReference>
<dbReference type="Pfam" id="PF02080">
    <property type="entry name" value="TrkA_C"/>
    <property type="match status" value="1"/>
</dbReference>
<organism evidence="9 10">
    <name type="scientific">Eiseniibacteriota bacterium</name>
    <dbReference type="NCBI Taxonomy" id="2212470"/>
    <lineage>
        <taxon>Bacteria</taxon>
        <taxon>Candidatus Eiseniibacteriota</taxon>
    </lineage>
</organism>
<reference evidence="9" key="1">
    <citation type="submission" date="2020-04" db="EMBL/GenBank/DDBJ databases">
        <authorList>
            <person name="Zhang T."/>
        </authorList>
    </citation>
    <scope>NUCLEOTIDE SEQUENCE</scope>
    <source>
        <strain evidence="9">HKST-UBA02</strain>
    </source>
</reference>
<comment type="caution">
    <text evidence="9">The sequence shown here is derived from an EMBL/GenBank/DDBJ whole genome shotgun (WGS) entry which is preliminary data.</text>
</comment>
<dbReference type="SUPFAM" id="SSF116726">
    <property type="entry name" value="TrkA C-terminal domain-like"/>
    <property type="match status" value="1"/>
</dbReference>
<dbReference type="EMBL" id="JAGQHS010000022">
    <property type="protein sequence ID" value="MCA9755416.1"/>
    <property type="molecule type" value="Genomic_DNA"/>
</dbReference>
<dbReference type="GO" id="GO:0015079">
    <property type="term" value="F:potassium ion transmembrane transporter activity"/>
    <property type="evidence" value="ECO:0007669"/>
    <property type="project" value="InterPro"/>
</dbReference>
<dbReference type="PROSITE" id="PS51201">
    <property type="entry name" value="RCK_N"/>
    <property type="match status" value="1"/>
</dbReference>
<dbReference type="PROSITE" id="PS51202">
    <property type="entry name" value="RCK_C"/>
    <property type="match status" value="1"/>
</dbReference>